<dbReference type="AlphaFoldDB" id="A0A8C5G205"/>
<feature type="compositionally biased region" description="Pro residues" evidence="13">
    <location>
        <begin position="323"/>
        <end position="336"/>
    </location>
</feature>
<evidence type="ECO:0000256" key="6">
    <source>
        <dbReference type="ARBA" id="ARBA00023040"/>
    </source>
</evidence>
<feature type="transmembrane region" description="Helical" evidence="14">
    <location>
        <begin position="45"/>
        <end position="69"/>
    </location>
</feature>
<organism evidence="16 17">
    <name type="scientific">Gouania willdenowi</name>
    <name type="common">Blunt-snouted clingfish</name>
    <name type="synonym">Lepadogaster willdenowi</name>
    <dbReference type="NCBI Taxonomy" id="441366"/>
    <lineage>
        <taxon>Eukaryota</taxon>
        <taxon>Metazoa</taxon>
        <taxon>Chordata</taxon>
        <taxon>Craniata</taxon>
        <taxon>Vertebrata</taxon>
        <taxon>Euteleostomi</taxon>
        <taxon>Actinopterygii</taxon>
        <taxon>Neopterygii</taxon>
        <taxon>Teleostei</taxon>
        <taxon>Neoteleostei</taxon>
        <taxon>Acanthomorphata</taxon>
        <taxon>Ovalentaria</taxon>
        <taxon>Blenniimorphae</taxon>
        <taxon>Blenniiformes</taxon>
        <taxon>Gobiesocoidei</taxon>
        <taxon>Gobiesocidae</taxon>
        <taxon>Gobiesocinae</taxon>
        <taxon>Gouania</taxon>
    </lineage>
</organism>
<protein>
    <recommendedName>
        <fullName evidence="2">Alpha-2B adrenergic receptor</fullName>
    </recommendedName>
    <alternativeName>
        <fullName evidence="11">Alpha-2B adrenoreceptor</fullName>
    </alternativeName>
</protein>
<dbReference type="RefSeq" id="XP_028314240.1">
    <property type="nucleotide sequence ID" value="XM_028458439.1"/>
</dbReference>
<dbReference type="OrthoDB" id="5975661at2759"/>
<dbReference type="PRINTS" id="PR00237">
    <property type="entry name" value="GPCRRHODOPSN"/>
</dbReference>
<feature type="transmembrane region" description="Helical" evidence="14">
    <location>
        <begin position="120"/>
        <end position="140"/>
    </location>
</feature>
<keyword evidence="9 12" id="KW-0675">Receptor</keyword>
<reference evidence="16" key="1">
    <citation type="submission" date="2020-06" db="EMBL/GenBank/DDBJ databases">
        <authorList>
            <consortium name="Wellcome Sanger Institute Data Sharing"/>
        </authorList>
    </citation>
    <scope>NUCLEOTIDE SEQUENCE [LARGE SCALE GENOMIC DNA]</scope>
</reference>
<dbReference type="PROSITE" id="PS00237">
    <property type="entry name" value="G_PROTEIN_RECEP_F1_1"/>
    <property type="match status" value="1"/>
</dbReference>
<dbReference type="PANTHER" id="PTHR24248:SF130">
    <property type="entry name" value="ALPHA-2B ADRENERGIC RECEPTOR"/>
    <property type="match status" value="1"/>
</dbReference>
<feature type="transmembrane region" description="Helical" evidence="14">
    <location>
        <begin position="160"/>
        <end position="180"/>
    </location>
</feature>
<dbReference type="InterPro" id="IPR017452">
    <property type="entry name" value="GPCR_Rhodpsn_7TM"/>
</dbReference>
<sequence>MASSDSGCSMELNGWNSSVSGPGTSVPCNQSVLSLMPPYSPEATAAFATAITLMVLFTIVGNIMVIIAVLTSRSLRGPQNLFLVSLAAADILVATLIIPFSLANELLGYWYFKSLWCEIYLALDVLFCTSSIVHLCAISLDRYLSISRVTYGRQRTPKRIKAAIVVVWLISSVISFPPLLSLNKSEGGDQGIERGPQCQLNDERWYILYSTIGSFFAPCLIMILVYIRIYQIAKQRTRCPPGEPRKDGVGSATPSQTPRHVKANGKNEENSTPPSMNKTSNARPPTLAITPSASLGESQNCPNPHPNNLLQPPSTSPAMTPVTPDPSTPSPAPQPAPKTKEKRKKGRHLGGKKADNNNGDSSSTESDMEHSNGGGRGSASMPGSPAGGGVHSPASVNRYRDMIATSKGTRLVPGRKSKSDTTPGAARRKAMVNREKRFTFVLAVVIGVFVVCWFPFFFSYSLQAVCPETCTIPDPLFTFFFWIGYCNSCLNPVIYTIFNKDFRKAFKKILCSGTKGTFF</sequence>
<reference evidence="16" key="3">
    <citation type="submission" date="2025-09" db="UniProtKB">
        <authorList>
            <consortium name="Ensembl"/>
        </authorList>
    </citation>
    <scope>IDENTIFICATION</scope>
</reference>
<reference evidence="16" key="2">
    <citation type="submission" date="2025-08" db="UniProtKB">
        <authorList>
            <consortium name="Ensembl"/>
        </authorList>
    </citation>
    <scope>IDENTIFICATION</scope>
</reference>
<evidence type="ECO:0000256" key="3">
    <source>
        <dbReference type="ARBA" id="ARBA00022475"/>
    </source>
</evidence>
<evidence type="ECO:0000256" key="9">
    <source>
        <dbReference type="ARBA" id="ARBA00023170"/>
    </source>
</evidence>
<keyword evidence="7 14" id="KW-0472">Membrane</keyword>
<dbReference type="GeneID" id="114470310"/>
<keyword evidence="4 12" id="KW-0812">Transmembrane</keyword>
<feature type="transmembrane region" description="Helical" evidence="14">
    <location>
        <begin position="476"/>
        <end position="498"/>
    </location>
</feature>
<feature type="transmembrane region" description="Helical" evidence="14">
    <location>
        <begin position="81"/>
        <end position="100"/>
    </location>
</feature>
<feature type="compositionally biased region" description="Polar residues" evidence="13">
    <location>
        <begin position="270"/>
        <end position="298"/>
    </location>
</feature>
<feature type="transmembrane region" description="Helical" evidence="14">
    <location>
        <begin position="438"/>
        <end position="456"/>
    </location>
</feature>
<keyword evidence="8" id="KW-1015">Disulfide bond</keyword>
<evidence type="ECO:0000259" key="15">
    <source>
        <dbReference type="PROSITE" id="PS50262"/>
    </source>
</evidence>
<evidence type="ECO:0000256" key="7">
    <source>
        <dbReference type="ARBA" id="ARBA00023136"/>
    </source>
</evidence>
<dbReference type="PROSITE" id="PS50262">
    <property type="entry name" value="G_PROTEIN_RECEP_F1_2"/>
    <property type="match status" value="1"/>
</dbReference>
<dbReference type="Proteomes" id="UP000694680">
    <property type="component" value="Chromosome 9"/>
</dbReference>
<evidence type="ECO:0000256" key="12">
    <source>
        <dbReference type="RuleBase" id="RU000688"/>
    </source>
</evidence>
<keyword evidence="3" id="KW-1003">Cell membrane</keyword>
<evidence type="ECO:0000256" key="11">
    <source>
        <dbReference type="ARBA" id="ARBA00031735"/>
    </source>
</evidence>
<evidence type="ECO:0000256" key="2">
    <source>
        <dbReference type="ARBA" id="ARBA00019305"/>
    </source>
</evidence>
<dbReference type="GO" id="GO:0071881">
    <property type="term" value="P:adenylate cyclase-inhibiting adrenergic receptor signaling pathway"/>
    <property type="evidence" value="ECO:0007669"/>
    <property type="project" value="UniProtKB-ARBA"/>
</dbReference>
<feature type="compositionally biased region" description="Low complexity" evidence="13">
    <location>
        <begin position="299"/>
        <end position="313"/>
    </location>
</feature>
<feature type="compositionally biased region" description="Polar residues" evidence="13">
    <location>
        <begin position="356"/>
        <end position="365"/>
    </location>
</feature>
<proteinExistence type="inferred from homology"/>
<evidence type="ECO:0000256" key="14">
    <source>
        <dbReference type="SAM" id="Phobius"/>
    </source>
</evidence>
<feature type="region of interest" description="Disordered" evidence="13">
    <location>
        <begin position="237"/>
        <end position="428"/>
    </location>
</feature>
<evidence type="ECO:0000256" key="8">
    <source>
        <dbReference type="ARBA" id="ARBA00023157"/>
    </source>
</evidence>
<dbReference type="FunFam" id="1.20.1070.10:FF:000100">
    <property type="entry name" value="alpha-2B adrenergic receptor"/>
    <property type="match status" value="1"/>
</dbReference>
<evidence type="ECO:0000313" key="17">
    <source>
        <dbReference type="Proteomes" id="UP000694680"/>
    </source>
</evidence>
<dbReference type="CTD" id="151"/>
<gene>
    <name evidence="16" type="primary">adra2b</name>
</gene>
<keyword evidence="5 14" id="KW-1133">Transmembrane helix</keyword>
<keyword evidence="6 12" id="KW-0297">G-protein coupled receptor</keyword>
<dbReference type="Ensembl" id="ENSGWIT00000009269.1">
    <property type="protein sequence ID" value="ENSGWIP00000008299.1"/>
    <property type="gene ID" value="ENSGWIG00000004904.1"/>
</dbReference>
<evidence type="ECO:0000256" key="5">
    <source>
        <dbReference type="ARBA" id="ARBA00022989"/>
    </source>
</evidence>
<evidence type="ECO:0000313" key="16">
    <source>
        <dbReference type="Ensembl" id="ENSGWIP00000008299.1"/>
    </source>
</evidence>
<evidence type="ECO:0000256" key="10">
    <source>
        <dbReference type="ARBA" id="ARBA00023224"/>
    </source>
</evidence>
<dbReference type="GO" id="GO:0051379">
    <property type="term" value="F:epinephrine binding"/>
    <property type="evidence" value="ECO:0007669"/>
    <property type="project" value="TreeGrafter"/>
</dbReference>
<feature type="transmembrane region" description="Helical" evidence="14">
    <location>
        <begin position="206"/>
        <end position="227"/>
    </location>
</feature>
<feature type="compositionally biased region" description="Basic residues" evidence="13">
    <location>
        <begin position="340"/>
        <end position="351"/>
    </location>
</feature>
<accession>A0A8C5G205</accession>
<dbReference type="FunFam" id="1.20.1070.10:FF:000488">
    <property type="entry name" value="Adrenoceptor alpha 2B"/>
    <property type="match status" value="1"/>
</dbReference>
<dbReference type="GO" id="GO:0005886">
    <property type="term" value="C:plasma membrane"/>
    <property type="evidence" value="ECO:0007669"/>
    <property type="project" value="UniProtKB-SubCell"/>
</dbReference>
<dbReference type="SUPFAM" id="SSF81321">
    <property type="entry name" value="Family A G protein-coupled receptor-like"/>
    <property type="match status" value="1"/>
</dbReference>
<dbReference type="InterPro" id="IPR000276">
    <property type="entry name" value="GPCR_Rhodpsn"/>
</dbReference>
<evidence type="ECO:0000256" key="1">
    <source>
        <dbReference type="ARBA" id="ARBA00004651"/>
    </source>
</evidence>
<dbReference type="GO" id="GO:0004938">
    <property type="term" value="F:alpha2-adrenergic receptor activity"/>
    <property type="evidence" value="ECO:0007669"/>
    <property type="project" value="TreeGrafter"/>
</dbReference>
<keyword evidence="17" id="KW-1185">Reference proteome</keyword>
<evidence type="ECO:0000256" key="13">
    <source>
        <dbReference type="SAM" id="MobiDB-lite"/>
    </source>
</evidence>
<comment type="subcellular location">
    <subcellularLocation>
        <location evidence="1">Cell membrane</location>
        <topology evidence="1">Multi-pass membrane protein</topology>
    </subcellularLocation>
</comment>
<dbReference type="SMART" id="SM01381">
    <property type="entry name" value="7TM_GPCR_Srsx"/>
    <property type="match status" value="1"/>
</dbReference>
<keyword evidence="10 12" id="KW-0807">Transducer</keyword>
<name>A0A8C5G205_GOUWI</name>
<evidence type="ECO:0000256" key="4">
    <source>
        <dbReference type="ARBA" id="ARBA00022692"/>
    </source>
</evidence>
<comment type="similarity">
    <text evidence="12">Belongs to the G-protein coupled receptor 1 family.</text>
</comment>
<feature type="domain" description="G-protein coupled receptors family 1 profile" evidence="15">
    <location>
        <begin position="61"/>
        <end position="495"/>
    </location>
</feature>
<dbReference type="PANTHER" id="PTHR24248">
    <property type="entry name" value="ADRENERGIC RECEPTOR-RELATED G-PROTEIN COUPLED RECEPTOR"/>
    <property type="match status" value="1"/>
</dbReference>
<dbReference type="Pfam" id="PF00001">
    <property type="entry name" value="7tm_1"/>
    <property type="match status" value="1"/>
</dbReference>
<dbReference type="Gene3D" id="1.20.1070.10">
    <property type="entry name" value="Rhodopsin 7-helix transmembrane proteins"/>
    <property type="match status" value="2"/>
</dbReference>